<feature type="compositionally biased region" description="Basic and acidic residues" evidence="1">
    <location>
        <begin position="1"/>
        <end position="12"/>
    </location>
</feature>
<dbReference type="SUPFAM" id="SSF88713">
    <property type="entry name" value="Glycoside hydrolase/deacetylase"/>
    <property type="match status" value="1"/>
</dbReference>
<accession>A0A384KZT1</accession>
<dbReference type="OrthoDB" id="371704at2157"/>
<reference evidence="3" key="1">
    <citation type="submission" date="2012-11" db="EMBL/GenBank/DDBJ databases">
        <authorList>
            <person name="Becker E.A."/>
            <person name="Seitzer P."/>
            <person name="Tritt A."/>
            <person name="Larsen D."/>
            <person name="Yao A."/>
            <person name="Wu D."/>
            <person name="Darling A."/>
            <person name="Eisen J.A."/>
            <person name="Facciotti M.T."/>
        </authorList>
    </citation>
    <scope>NUCLEOTIDE SEQUENCE [LARGE SCALE GENOMIC DNA]</scope>
    <source>
        <strain evidence="3">ATCC 29605 / DSM 3757 / JCM 8879 / NBRC 14742 / NCIMB 2012 / VKM B-1768 / DS2</strain>
    </source>
</reference>
<proteinExistence type="predicted"/>
<dbReference type="AlphaFoldDB" id="A0A384KZT1"/>
<name>A0A384KZT1_HALVD</name>
<organism evidence="2 3">
    <name type="scientific">Haloferax volcanii (strain ATCC 29605 / DSM 3757 / JCM 8879 / NBRC 14742 / NCIMB 2012 / VKM B-1768 / DS2)</name>
    <name type="common">Halobacterium volcanii</name>
    <dbReference type="NCBI Taxonomy" id="309800"/>
    <lineage>
        <taxon>Archaea</taxon>
        <taxon>Methanobacteriati</taxon>
        <taxon>Methanobacteriota</taxon>
        <taxon>Stenosarchaea group</taxon>
        <taxon>Halobacteria</taxon>
        <taxon>Halobacteriales</taxon>
        <taxon>Haloferacaceae</taxon>
        <taxon>Haloferax</taxon>
    </lineage>
</organism>
<dbReference type="GeneID" id="8923603"/>
<gene>
    <name evidence="2" type="ORF">C498_09786</name>
</gene>
<dbReference type="RefSeq" id="WP_004043142.1">
    <property type="nucleotide sequence ID" value="NC_013966.1"/>
</dbReference>
<dbReference type="CDD" id="cd10931">
    <property type="entry name" value="CE4_u7"/>
    <property type="match status" value="1"/>
</dbReference>
<evidence type="ECO:0000256" key="1">
    <source>
        <dbReference type="SAM" id="MobiDB-lite"/>
    </source>
</evidence>
<protein>
    <recommendedName>
        <fullName evidence="4">Polysaccharide deacetylase</fullName>
    </recommendedName>
</protein>
<feature type="region of interest" description="Disordered" evidence="1">
    <location>
        <begin position="1"/>
        <end position="33"/>
    </location>
</feature>
<evidence type="ECO:0000313" key="3">
    <source>
        <dbReference type="Proteomes" id="UP000011532"/>
    </source>
</evidence>
<reference evidence="2 3" key="2">
    <citation type="journal article" date="2014" name="PLoS Genet.">
        <title>Phylogenetically driven sequencing of extremely halophilic archaea reveals strategies for static and dynamic osmo-response.</title>
        <authorList>
            <person name="Becker E.A."/>
            <person name="Seitzer P.M."/>
            <person name="Tritt A."/>
            <person name="Larsen D."/>
            <person name="Krusor M."/>
            <person name="Yao A.I."/>
            <person name="Wu D."/>
            <person name="Madern D."/>
            <person name="Eisen J.A."/>
            <person name="Darling A.E."/>
            <person name="Facciotti M.T."/>
        </authorList>
    </citation>
    <scope>NUCLEOTIDE SEQUENCE [LARGE SCALE GENOMIC DNA]</scope>
    <source>
        <strain evidence="3">ATCC 29605 / DSM 3757 / JCM 8879 / NBRC 14742 / NCIMB 2012 / VKM B-1768 / DS2</strain>
    </source>
</reference>
<feature type="compositionally biased region" description="Basic residues" evidence="1">
    <location>
        <begin position="351"/>
        <end position="361"/>
    </location>
</feature>
<dbReference type="GO" id="GO:0005975">
    <property type="term" value="P:carbohydrate metabolic process"/>
    <property type="evidence" value="ECO:0007669"/>
    <property type="project" value="InterPro"/>
</dbReference>
<comment type="caution">
    <text evidence="2">The sequence shown here is derived from an EMBL/GenBank/DDBJ whole genome shotgun (WGS) entry which is preliminary data.</text>
</comment>
<dbReference type="Gene3D" id="3.20.20.370">
    <property type="entry name" value="Glycoside hydrolase/deacetylase"/>
    <property type="match status" value="1"/>
</dbReference>
<sequence length="361" mass="40702">MREKTGDADARDGPGYTASEPSGPGEPGSGPGFAVCLTHDVDRPYKTYQGLYYAAKSNPGYHLRTLLRRENPYWQFEDIMALERDLGVRSSFYFLNEPSLLETGSLSDWLEPKNWVEHLGRYDLDSASIADAVRDLDGGGWEVGIHGSFRSCDDFDRLRTETRELEAILGHELVGGRQHHLKLGPNTWRYHRELGLKYDASPGSSSEHGFQHGYRPFRPFDDDFVVFPLTLMEVSLPDPGSAFDEAWAECERLLDEAEANDAVMTVLWHPRYFNEDEFPGYRRLYRRIVERALDRGAWVGPVADYYREFLAERDSSDSDDAGDDSDGRATDNATTDNATAGGSNYSLSPGRIRHRRSVSAP</sequence>
<feature type="compositionally biased region" description="Low complexity" evidence="1">
    <location>
        <begin position="330"/>
        <end position="340"/>
    </location>
</feature>
<evidence type="ECO:0008006" key="4">
    <source>
        <dbReference type="Google" id="ProtNLM"/>
    </source>
</evidence>
<dbReference type="Proteomes" id="UP000011532">
    <property type="component" value="Unassembled WGS sequence"/>
</dbReference>
<dbReference type="InterPro" id="IPR011330">
    <property type="entry name" value="Glyco_hydro/deAcase_b/a-brl"/>
</dbReference>
<feature type="region of interest" description="Disordered" evidence="1">
    <location>
        <begin position="314"/>
        <end position="361"/>
    </location>
</feature>
<dbReference type="EMBL" id="AOHU01000052">
    <property type="protein sequence ID" value="ELY32108.1"/>
    <property type="molecule type" value="Genomic_DNA"/>
</dbReference>
<evidence type="ECO:0000313" key="2">
    <source>
        <dbReference type="EMBL" id="ELY32108.1"/>
    </source>
</evidence>